<gene>
    <name evidence="3" type="ORF">AOQ84DRAFT_317564</name>
</gene>
<evidence type="ECO:0000256" key="1">
    <source>
        <dbReference type="ARBA" id="ARBA00038476"/>
    </source>
</evidence>
<evidence type="ECO:0000313" key="4">
    <source>
        <dbReference type="Proteomes" id="UP000250140"/>
    </source>
</evidence>
<dbReference type="Pfam" id="PF13279">
    <property type="entry name" value="4HBT_2"/>
    <property type="match status" value="1"/>
</dbReference>
<dbReference type="Proteomes" id="UP000250140">
    <property type="component" value="Unassembled WGS sequence"/>
</dbReference>
<dbReference type="OrthoDB" id="265761at2759"/>
<feature type="transmembrane region" description="Helical" evidence="2">
    <location>
        <begin position="17"/>
        <end position="38"/>
    </location>
</feature>
<evidence type="ECO:0000256" key="2">
    <source>
        <dbReference type="SAM" id="Phobius"/>
    </source>
</evidence>
<dbReference type="EMBL" id="KV749537">
    <property type="protein sequence ID" value="OCL09015.1"/>
    <property type="molecule type" value="Genomic_DNA"/>
</dbReference>
<keyword evidence="4" id="KW-1185">Reference proteome</keyword>
<keyword evidence="2" id="KW-0472">Membrane</keyword>
<proteinExistence type="inferred from homology"/>
<keyword evidence="2" id="KW-0812">Transmembrane</keyword>
<dbReference type="SUPFAM" id="SSF54637">
    <property type="entry name" value="Thioesterase/thiol ester dehydrase-isomerase"/>
    <property type="match status" value="1"/>
</dbReference>
<dbReference type="CDD" id="cd00586">
    <property type="entry name" value="4HBT"/>
    <property type="match status" value="1"/>
</dbReference>
<dbReference type="PANTHER" id="PTHR12475">
    <property type="match status" value="1"/>
</dbReference>
<dbReference type="InterPro" id="IPR051490">
    <property type="entry name" value="THEM6_lcsJ_thioesterase"/>
</dbReference>
<evidence type="ECO:0000313" key="3">
    <source>
        <dbReference type="EMBL" id="OCL09015.1"/>
    </source>
</evidence>
<organism evidence="3 4">
    <name type="scientific">Glonium stellatum</name>
    <dbReference type="NCBI Taxonomy" id="574774"/>
    <lineage>
        <taxon>Eukaryota</taxon>
        <taxon>Fungi</taxon>
        <taxon>Dikarya</taxon>
        <taxon>Ascomycota</taxon>
        <taxon>Pezizomycotina</taxon>
        <taxon>Dothideomycetes</taxon>
        <taxon>Pleosporomycetidae</taxon>
        <taxon>Gloniales</taxon>
        <taxon>Gloniaceae</taxon>
        <taxon>Glonium</taxon>
    </lineage>
</organism>
<name>A0A8E2F2D3_9PEZI</name>
<dbReference type="AlphaFoldDB" id="A0A8E2F2D3"/>
<dbReference type="PANTHER" id="PTHR12475:SF4">
    <property type="entry name" value="PROTEIN THEM6"/>
    <property type="match status" value="1"/>
</dbReference>
<accession>A0A8E2F2D3</accession>
<comment type="similarity">
    <text evidence="1">Belongs to the lcsJ thioesterase family.</text>
</comment>
<reference evidence="3 4" key="1">
    <citation type="journal article" date="2016" name="Nat. Commun.">
        <title>Ectomycorrhizal ecology is imprinted in the genome of the dominant symbiotic fungus Cenococcum geophilum.</title>
        <authorList>
            <consortium name="DOE Joint Genome Institute"/>
            <person name="Peter M."/>
            <person name="Kohler A."/>
            <person name="Ohm R.A."/>
            <person name="Kuo A."/>
            <person name="Krutzmann J."/>
            <person name="Morin E."/>
            <person name="Arend M."/>
            <person name="Barry K.W."/>
            <person name="Binder M."/>
            <person name="Choi C."/>
            <person name="Clum A."/>
            <person name="Copeland A."/>
            <person name="Grisel N."/>
            <person name="Haridas S."/>
            <person name="Kipfer T."/>
            <person name="LaButti K."/>
            <person name="Lindquist E."/>
            <person name="Lipzen A."/>
            <person name="Maire R."/>
            <person name="Meier B."/>
            <person name="Mihaltcheva S."/>
            <person name="Molinier V."/>
            <person name="Murat C."/>
            <person name="Poggeler S."/>
            <person name="Quandt C.A."/>
            <person name="Sperisen C."/>
            <person name="Tritt A."/>
            <person name="Tisserant E."/>
            <person name="Crous P.W."/>
            <person name="Henrissat B."/>
            <person name="Nehls U."/>
            <person name="Egli S."/>
            <person name="Spatafora J.W."/>
            <person name="Grigoriev I.V."/>
            <person name="Martin F.M."/>
        </authorList>
    </citation>
    <scope>NUCLEOTIDE SEQUENCE [LARGE SCALE GENOMIC DNA]</scope>
    <source>
        <strain evidence="3 4">CBS 207.34</strain>
    </source>
</reference>
<evidence type="ECO:0008006" key="5">
    <source>
        <dbReference type="Google" id="ProtNLM"/>
    </source>
</evidence>
<keyword evidence="2" id="KW-1133">Transmembrane helix</keyword>
<sequence length="257" mass="28625">MHQTAAIVERVAEASGFTIHLSLVQAFIGLALLAVVLLSNAKSLLFMWHGRLLLQLARHLLLRRSRLTIKSADQGAESIFLPVITSSYTPLLDIDYNLHKSNSTFFSDLDDNRTELMLALFKDVLSPSKRGENTLTQKTINLGGTSCTFKKPIPPFARYEISSRILCWDEKWVYVASHFTRPGSNRPTQFLVGPQAAKLPKALGEANKTEGQKDCAYATAIAKYVFKAGRITCSPETVIRLVLLWKSNTARKTKSQT</sequence>
<protein>
    <recommendedName>
        <fullName evidence="5">Thioesterase</fullName>
    </recommendedName>
</protein>
<dbReference type="InterPro" id="IPR029069">
    <property type="entry name" value="HotDog_dom_sf"/>
</dbReference>